<dbReference type="Proteomes" id="UP001180724">
    <property type="component" value="Unassembled WGS sequence"/>
</dbReference>
<dbReference type="PANTHER" id="PTHR35145">
    <property type="entry name" value="CYTOPLASMIC PROTEIN-RELATED"/>
    <property type="match status" value="1"/>
</dbReference>
<dbReference type="InterPro" id="IPR038056">
    <property type="entry name" value="YjbR-like_sf"/>
</dbReference>
<dbReference type="InterPro" id="IPR058532">
    <property type="entry name" value="YjbR/MT2646/Rv2570-like"/>
</dbReference>
<gene>
    <name evidence="1" type="ORF">RM812_02545</name>
</gene>
<dbReference type="SUPFAM" id="SSF142906">
    <property type="entry name" value="YjbR-like"/>
    <property type="match status" value="1"/>
</dbReference>
<dbReference type="Pfam" id="PF04237">
    <property type="entry name" value="YjbR"/>
    <property type="match status" value="1"/>
</dbReference>
<dbReference type="Gene3D" id="3.90.1150.30">
    <property type="match status" value="1"/>
</dbReference>
<dbReference type="InterPro" id="IPR007351">
    <property type="entry name" value="YjbR"/>
</dbReference>
<protein>
    <submittedName>
        <fullName evidence="1">MmcQ/YjbR family DNA-binding protein</fullName>
    </submittedName>
</protein>
<organism evidence="1 2">
    <name type="scientific">Streptomyces lancefieldiae</name>
    <dbReference type="NCBI Taxonomy" id="3075520"/>
    <lineage>
        <taxon>Bacteria</taxon>
        <taxon>Bacillati</taxon>
        <taxon>Actinomycetota</taxon>
        <taxon>Actinomycetes</taxon>
        <taxon>Kitasatosporales</taxon>
        <taxon>Streptomycetaceae</taxon>
        <taxon>Streptomyces</taxon>
    </lineage>
</organism>
<proteinExistence type="predicted"/>
<sequence length="126" mass="13733">MPAVAMDGERLQSTAREAAQALPGVSNGRPFVEKLDVYKVAGKVFLIITDDPDEQIITLKGGPGRGLALRREHPSITEGRYLNKANWISVAAGRGITADLVRDLVAHSYELVLDTVPRRRRPEGTS</sequence>
<evidence type="ECO:0000313" key="1">
    <source>
        <dbReference type="EMBL" id="MDT0609115.1"/>
    </source>
</evidence>
<accession>A0ABU3AG16</accession>
<dbReference type="EMBL" id="JAVRFH010000002">
    <property type="protein sequence ID" value="MDT0609115.1"/>
    <property type="molecule type" value="Genomic_DNA"/>
</dbReference>
<keyword evidence="2" id="KW-1185">Reference proteome</keyword>
<keyword evidence="1" id="KW-0238">DNA-binding</keyword>
<name>A0ABU3AG16_9ACTN</name>
<comment type="caution">
    <text evidence="1">The sequence shown here is derived from an EMBL/GenBank/DDBJ whole genome shotgun (WGS) entry which is preliminary data.</text>
</comment>
<dbReference type="GO" id="GO:0003677">
    <property type="term" value="F:DNA binding"/>
    <property type="evidence" value="ECO:0007669"/>
    <property type="project" value="UniProtKB-KW"/>
</dbReference>
<dbReference type="PANTHER" id="PTHR35145:SF1">
    <property type="entry name" value="CYTOPLASMIC PROTEIN"/>
    <property type="match status" value="1"/>
</dbReference>
<evidence type="ECO:0000313" key="2">
    <source>
        <dbReference type="Proteomes" id="UP001180724"/>
    </source>
</evidence>
<reference evidence="1" key="1">
    <citation type="submission" date="2024-05" db="EMBL/GenBank/DDBJ databases">
        <title>30 novel species of actinomycetes from the DSMZ collection.</title>
        <authorList>
            <person name="Nouioui I."/>
        </authorList>
    </citation>
    <scope>NUCLEOTIDE SEQUENCE</scope>
    <source>
        <strain evidence="1">DSM 40712</strain>
    </source>
</reference>
<dbReference type="RefSeq" id="WP_311570707.1">
    <property type="nucleotide sequence ID" value="NZ_JAVRFH010000002.1"/>
</dbReference>